<dbReference type="VEuPathDB" id="CryptoDB:Vbra_3635"/>
<dbReference type="EMBL" id="CDMY01000130">
    <property type="protein sequence ID" value="CEL93056.1"/>
    <property type="molecule type" value="Genomic_DNA"/>
</dbReference>
<name>A0A0G4ECM5_VITBC</name>
<sequence length="394" mass="43633">MHFGAFCVITSALIAALQCAASGRMPTTALQHDGATGATHARLHLRQPVSELSVEMVHQAHKLLKLFPAAQKASRGKFDTATRMGRRLDKISEAKKDLVKKAEDAAGIKDVIKNPSLPRGRLVSKEDFPVLGRKGLAKHLRDEHEQLFLMKKEHKGRLYAIMRRKLLDIHGGLWKTEVDKITENQQDAEGTLMAAELAATIHQMLLPSEPSLTVSLNTVSRYRDLRPFVKGWLETSSIFPSQGAAVVPPTTHTQPPPPTAMKFAISALLSGFRESCNRNDMLVEGSTFYTDLATSLYLATMVPRDSLHQTKIPIICPRDVWKAFVQEKGTAGKGGLQDFTSHHMDFVAWLLGGKEKNETIEHWADGLEDDLASGMGHPLTDEDLQKLENLEEPE</sequence>
<organism evidence="3 4">
    <name type="scientific">Vitrella brassicaformis (strain CCMP3155)</name>
    <dbReference type="NCBI Taxonomy" id="1169540"/>
    <lineage>
        <taxon>Eukaryota</taxon>
        <taxon>Sar</taxon>
        <taxon>Alveolata</taxon>
        <taxon>Colpodellida</taxon>
        <taxon>Vitrellaceae</taxon>
        <taxon>Vitrella</taxon>
    </lineage>
</organism>
<dbReference type="InParanoid" id="A0A0G4ECM5"/>
<evidence type="ECO:0000313" key="3">
    <source>
        <dbReference type="EMBL" id="CEL93056.1"/>
    </source>
</evidence>
<evidence type="ECO:0000256" key="1">
    <source>
        <dbReference type="SAM" id="MobiDB-lite"/>
    </source>
</evidence>
<feature type="region of interest" description="Disordered" evidence="1">
    <location>
        <begin position="374"/>
        <end position="394"/>
    </location>
</feature>
<keyword evidence="4" id="KW-1185">Reference proteome</keyword>
<evidence type="ECO:0000313" key="4">
    <source>
        <dbReference type="Proteomes" id="UP000041254"/>
    </source>
</evidence>
<evidence type="ECO:0000256" key="2">
    <source>
        <dbReference type="SAM" id="SignalP"/>
    </source>
</evidence>
<gene>
    <name evidence="3" type="ORF">Vbra_3635</name>
</gene>
<feature type="signal peptide" evidence="2">
    <location>
        <begin position="1"/>
        <end position="22"/>
    </location>
</feature>
<accession>A0A0G4ECM5</accession>
<dbReference type="AlphaFoldDB" id="A0A0G4ECM5"/>
<dbReference type="Proteomes" id="UP000041254">
    <property type="component" value="Unassembled WGS sequence"/>
</dbReference>
<reference evidence="3 4" key="1">
    <citation type="submission" date="2014-11" db="EMBL/GenBank/DDBJ databases">
        <authorList>
            <person name="Zhu J."/>
            <person name="Qi W."/>
            <person name="Song R."/>
        </authorList>
    </citation>
    <scope>NUCLEOTIDE SEQUENCE [LARGE SCALE GENOMIC DNA]</scope>
</reference>
<keyword evidence="2" id="KW-0732">Signal</keyword>
<protein>
    <submittedName>
        <fullName evidence="3">Uncharacterized protein</fullName>
    </submittedName>
</protein>
<feature type="chain" id="PRO_5005187567" evidence="2">
    <location>
        <begin position="23"/>
        <end position="394"/>
    </location>
</feature>
<proteinExistence type="predicted"/>
<feature type="compositionally biased region" description="Basic and acidic residues" evidence="1">
    <location>
        <begin position="379"/>
        <end position="394"/>
    </location>
</feature>